<evidence type="ECO:0000313" key="1">
    <source>
        <dbReference type="EMBL" id="AGK86715.1"/>
    </source>
</evidence>
<proteinExistence type="predicted"/>
<dbReference type="KEGG" id="vg:22112035"/>
<keyword evidence="2" id="KW-1185">Reference proteome</keyword>
<dbReference type="Proteomes" id="UP000030041">
    <property type="component" value="Segment"/>
</dbReference>
<gene>
    <name evidence="1" type="ORF">S-CBP2_0009</name>
</gene>
<reference evidence="2" key="1">
    <citation type="submission" date="2012-12" db="EMBL/GenBank/DDBJ databases">
        <title>Genomics of marine cyanopodoviruses.</title>
        <authorList>
            <person name="Huang S."/>
            <person name="Chen F."/>
        </authorList>
    </citation>
    <scope>NUCLEOTIDE SEQUENCE [LARGE SCALE GENOMIC DNA]</scope>
</reference>
<dbReference type="OrthoDB" id="29218at10239"/>
<reference evidence="1 2" key="2">
    <citation type="journal article" date="2015" name="PLoS ONE">
        <title>Comparative Genomic and Phylogenomic Analyses Reveal a Conserved Core Genome Shared by Estuarine and Oceanic Cyanopodoviruses.</title>
        <authorList>
            <person name="Huang S."/>
            <person name="Zhang S."/>
            <person name="Jiao N."/>
            <person name="Chen F."/>
        </authorList>
    </citation>
    <scope>NUCLEOTIDE SEQUENCE [LARGE SCALE GENOMIC DNA]</scope>
</reference>
<organism evidence="1 2">
    <name type="scientific">Synechococcus phage S-CBP2</name>
    <dbReference type="NCBI Taxonomy" id="756277"/>
    <lineage>
        <taxon>Viruses</taxon>
        <taxon>Duplodnaviria</taxon>
        <taxon>Heunggongvirae</taxon>
        <taxon>Uroviricota</taxon>
        <taxon>Caudoviricetes</taxon>
        <taxon>Autographivirales</taxon>
        <taxon>Kembevirus</taxon>
        <taxon>Kembevirus SCBP2</taxon>
    </lineage>
</organism>
<protein>
    <submittedName>
        <fullName evidence="1">Uncharacterized protein</fullName>
    </submittedName>
</protein>
<dbReference type="RefSeq" id="YP_009103117.1">
    <property type="nucleotide sequence ID" value="NC_025455.1"/>
</dbReference>
<dbReference type="GeneID" id="22112035"/>
<evidence type="ECO:0000313" key="2">
    <source>
        <dbReference type="Proteomes" id="UP000030041"/>
    </source>
</evidence>
<accession>A0A096VKX6</accession>
<name>A0A096VKX6_9CAUD</name>
<sequence>MAQQAPEPLHPNATTIERLTWYSANAPEKGKALAKLADYLEECFLWDIEFHPE</sequence>
<dbReference type="EMBL" id="KC310806">
    <property type="protein sequence ID" value="AGK86715.1"/>
    <property type="molecule type" value="Genomic_DNA"/>
</dbReference>